<organism evidence="1 2">
    <name type="scientific">Paramuricea clavata</name>
    <name type="common">Red gorgonian</name>
    <name type="synonym">Violescent sea-whip</name>
    <dbReference type="NCBI Taxonomy" id="317549"/>
    <lineage>
        <taxon>Eukaryota</taxon>
        <taxon>Metazoa</taxon>
        <taxon>Cnidaria</taxon>
        <taxon>Anthozoa</taxon>
        <taxon>Octocorallia</taxon>
        <taxon>Malacalcyonacea</taxon>
        <taxon>Plexauridae</taxon>
        <taxon>Paramuricea</taxon>
    </lineage>
</organism>
<reference evidence="1" key="1">
    <citation type="submission" date="2020-04" db="EMBL/GenBank/DDBJ databases">
        <authorList>
            <person name="Alioto T."/>
            <person name="Alioto T."/>
            <person name="Gomez Garrido J."/>
        </authorList>
    </citation>
    <scope>NUCLEOTIDE SEQUENCE</scope>
    <source>
        <strain evidence="1">A484AB</strain>
    </source>
</reference>
<dbReference type="PANTHER" id="PTHR47018:SF2">
    <property type="entry name" value="TESMIN_TSO1-LIKE CXC DOMAIN-CONTAINING PROTEIN"/>
    <property type="match status" value="1"/>
</dbReference>
<evidence type="ECO:0000313" key="2">
    <source>
        <dbReference type="Proteomes" id="UP001152795"/>
    </source>
</evidence>
<dbReference type="OrthoDB" id="6149742at2759"/>
<feature type="non-terminal residue" evidence="1">
    <location>
        <position position="1"/>
    </location>
</feature>
<dbReference type="PANTHER" id="PTHR47018">
    <property type="entry name" value="CXC DOMAIN-CONTAINING PROTEIN-RELATED"/>
    <property type="match status" value="1"/>
</dbReference>
<name>A0A7D9LRN1_PARCT</name>
<evidence type="ECO:0000313" key="1">
    <source>
        <dbReference type="EMBL" id="CAB4035903.1"/>
    </source>
</evidence>
<dbReference type="EMBL" id="CACRXK020021484">
    <property type="protein sequence ID" value="CAB4035903.1"/>
    <property type="molecule type" value="Genomic_DNA"/>
</dbReference>
<proteinExistence type="predicted"/>
<comment type="caution">
    <text evidence="1">The sequence shown here is derived from an EMBL/GenBank/DDBJ whole genome shotgun (WGS) entry which is preliminary data.</text>
</comment>
<sequence length="399" mass="45982">DSVWTTALTESEVASSGTVDSLLKVSHDTRTRHANKVTVLVLQRLLNEAFNQRSNVDESLSNWLEQMYKKFPTFKFWNMIAHYEILILIFVRAHRERNLPLHVTVLEVLVPLFFVLDHVNYSRWLPVHIRDMKALPQDIKDETRNHCTIAKSLHRYSAIPIDQAHEQENKVVKASGGAVGLTKNPVAFRRWMTAELELARPLRQYENGYLHDDDPQNPANFEHHEQGLAAQKSFQRQVHSLSNTIRKIGNPFLDDFPELVTLDSRNCANEAVVNTIRTLEDTGTKKDQEYVKTVLVDRSHSIHDTISKNSLPLFSTKLKVRNADLEFRVAFGRGKNYTHYSINAICAHLGERCDTTSACRGKGKKSFWQAWNAYERLDIHSESLQRIERLVVVDYDKLN</sequence>
<feature type="non-terminal residue" evidence="1">
    <location>
        <position position="399"/>
    </location>
</feature>
<dbReference type="Proteomes" id="UP001152795">
    <property type="component" value="Unassembled WGS sequence"/>
</dbReference>
<dbReference type="AlphaFoldDB" id="A0A7D9LRN1"/>
<keyword evidence="2" id="KW-1185">Reference proteome</keyword>
<gene>
    <name evidence="1" type="ORF">PACLA_8A058689</name>
</gene>
<protein>
    <submittedName>
        <fullName evidence="1">Uncharacterized protein</fullName>
    </submittedName>
</protein>
<accession>A0A7D9LRN1</accession>